<evidence type="ECO:0000259" key="3">
    <source>
        <dbReference type="PROSITE" id="PS51186"/>
    </source>
</evidence>
<feature type="domain" description="N-acetyltransferase" evidence="3">
    <location>
        <begin position="1"/>
        <end position="155"/>
    </location>
</feature>
<gene>
    <name evidence="4" type="ORF">ACFQKD_12140</name>
</gene>
<dbReference type="PANTHER" id="PTHR43877:SF2">
    <property type="entry name" value="AMINOALKYLPHOSPHONATE N-ACETYLTRANSFERASE-RELATED"/>
    <property type="match status" value="1"/>
</dbReference>
<name>A0ABD5X1G4_9EURY</name>
<evidence type="ECO:0000256" key="1">
    <source>
        <dbReference type="ARBA" id="ARBA00022679"/>
    </source>
</evidence>
<dbReference type="Gene3D" id="3.40.630.30">
    <property type="match status" value="1"/>
</dbReference>
<evidence type="ECO:0000256" key="2">
    <source>
        <dbReference type="ARBA" id="ARBA00023315"/>
    </source>
</evidence>
<proteinExistence type="predicted"/>
<dbReference type="Pfam" id="PF00583">
    <property type="entry name" value="Acetyltransf_1"/>
    <property type="match status" value="1"/>
</dbReference>
<sequence>MKLRPATTSDLDALVDRWYDLATAMETHDDLNELAYPDRDAVPDDGFRAHLDDDDTTDYLLVHAGETIGFLTLREGTHPSRSHDQYLRVVNLAIDEPHRNRGHGATVLDRVRELARERGCDFLKVGCEWDNEGARRFYTDAGFRPKRVEYVQSVG</sequence>
<dbReference type="EC" id="2.3.-.-" evidence="4"/>
<dbReference type="Proteomes" id="UP001596388">
    <property type="component" value="Unassembled WGS sequence"/>
</dbReference>
<dbReference type="AlphaFoldDB" id="A0ABD5X1G4"/>
<dbReference type="RefSeq" id="WP_276237451.1">
    <property type="nucleotide sequence ID" value="NZ_CP119989.1"/>
</dbReference>
<dbReference type="CDD" id="cd04301">
    <property type="entry name" value="NAT_SF"/>
    <property type="match status" value="1"/>
</dbReference>
<protein>
    <submittedName>
        <fullName evidence="4">GNAT family N-acetyltransferase</fullName>
        <ecNumber evidence="4">2.3.-.-</ecNumber>
    </submittedName>
</protein>
<dbReference type="InterPro" id="IPR000182">
    <property type="entry name" value="GNAT_dom"/>
</dbReference>
<dbReference type="InterPro" id="IPR016181">
    <property type="entry name" value="Acyl_CoA_acyltransferase"/>
</dbReference>
<keyword evidence="5" id="KW-1185">Reference proteome</keyword>
<accession>A0ABD5X1G4</accession>
<dbReference type="InterPro" id="IPR050832">
    <property type="entry name" value="Bact_Acetyltransf"/>
</dbReference>
<dbReference type="GeneID" id="79271027"/>
<dbReference type="PROSITE" id="PS51186">
    <property type="entry name" value="GNAT"/>
    <property type="match status" value="1"/>
</dbReference>
<dbReference type="EMBL" id="JBHTAG010000003">
    <property type="protein sequence ID" value="MFC7098053.1"/>
    <property type="molecule type" value="Genomic_DNA"/>
</dbReference>
<keyword evidence="1 4" id="KW-0808">Transferase</keyword>
<dbReference type="SUPFAM" id="SSF55729">
    <property type="entry name" value="Acyl-CoA N-acyltransferases (Nat)"/>
    <property type="match status" value="1"/>
</dbReference>
<comment type="caution">
    <text evidence="4">The sequence shown here is derived from an EMBL/GenBank/DDBJ whole genome shotgun (WGS) entry which is preliminary data.</text>
</comment>
<evidence type="ECO:0000313" key="5">
    <source>
        <dbReference type="Proteomes" id="UP001596388"/>
    </source>
</evidence>
<evidence type="ECO:0000313" key="4">
    <source>
        <dbReference type="EMBL" id="MFC7098053.1"/>
    </source>
</evidence>
<keyword evidence="2 4" id="KW-0012">Acyltransferase</keyword>
<reference evidence="4 5" key="1">
    <citation type="journal article" date="2019" name="Int. J. Syst. Evol. Microbiol.">
        <title>The Global Catalogue of Microorganisms (GCM) 10K type strain sequencing project: providing services to taxonomists for standard genome sequencing and annotation.</title>
        <authorList>
            <consortium name="The Broad Institute Genomics Platform"/>
            <consortium name="The Broad Institute Genome Sequencing Center for Infectious Disease"/>
            <person name="Wu L."/>
            <person name="Ma J."/>
        </authorList>
    </citation>
    <scope>NUCLEOTIDE SEQUENCE [LARGE SCALE GENOMIC DNA]</scope>
    <source>
        <strain evidence="4 5">DT55</strain>
    </source>
</reference>
<organism evidence="4 5">
    <name type="scientific">Halobaculum marinum</name>
    <dbReference type="NCBI Taxonomy" id="3031996"/>
    <lineage>
        <taxon>Archaea</taxon>
        <taxon>Methanobacteriati</taxon>
        <taxon>Methanobacteriota</taxon>
        <taxon>Stenosarchaea group</taxon>
        <taxon>Halobacteria</taxon>
        <taxon>Halobacteriales</taxon>
        <taxon>Haloferacaceae</taxon>
        <taxon>Halobaculum</taxon>
    </lineage>
</organism>
<dbReference type="PANTHER" id="PTHR43877">
    <property type="entry name" value="AMINOALKYLPHOSPHONATE N-ACETYLTRANSFERASE-RELATED-RELATED"/>
    <property type="match status" value="1"/>
</dbReference>
<dbReference type="GO" id="GO:0016746">
    <property type="term" value="F:acyltransferase activity"/>
    <property type="evidence" value="ECO:0007669"/>
    <property type="project" value="UniProtKB-KW"/>
</dbReference>